<proteinExistence type="predicted"/>
<evidence type="ECO:0000256" key="1">
    <source>
        <dbReference type="SAM" id="Phobius"/>
    </source>
</evidence>
<feature type="transmembrane region" description="Helical" evidence="1">
    <location>
        <begin position="7"/>
        <end position="29"/>
    </location>
</feature>
<dbReference type="PANTHER" id="PTHR32487:SF8">
    <property type="entry name" value="NAD-DEPENDENT EPIMERASE_DEHYDRATASE DOMAIN-CONTAINING PROTEIN"/>
    <property type="match status" value="1"/>
</dbReference>
<dbReference type="Proteomes" id="UP001239213">
    <property type="component" value="Unassembled WGS sequence"/>
</dbReference>
<dbReference type="SUPFAM" id="SSF51735">
    <property type="entry name" value="NAD(P)-binding Rossmann-fold domains"/>
    <property type="match status" value="1"/>
</dbReference>
<dbReference type="InterPro" id="IPR010730">
    <property type="entry name" value="HET"/>
</dbReference>
<dbReference type="InterPro" id="IPR055222">
    <property type="entry name" value="PRISE-like_Rossmann-fold"/>
</dbReference>
<feature type="domain" description="Heterokaryon incompatibility" evidence="2">
    <location>
        <begin position="581"/>
        <end position="669"/>
    </location>
</feature>
<keyword evidence="1" id="KW-0812">Transmembrane</keyword>
<organism evidence="4 5">
    <name type="scientific">Colletotrichum cuscutae</name>
    <dbReference type="NCBI Taxonomy" id="1209917"/>
    <lineage>
        <taxon>Eukaryota</taxon>
        <taxon>Fungi</taxon>
        <taxon>Dikarya</taxon>
        <taxon>Ascomycota</taxon>
        <taxon>Pezizomycotina</taxon>
        <taxon>Sordariomycetes</taxon>
        <taxon>Hypocreomycetidae</taxon>
        <taxon>Glomerellales</taxon>
        <taxon>Glomerellaceae</taxon>
        <taxon>Colletotrichum</taxon>
        <taxon>Colletotrichum acutatum species complex</taxon>
    </lineage>
</organism>
<dbReference type="PANTHER" id="PTHR32487">
    <property type="entry name" value="3-OXO-DELTA(4,5)-STEROID 5-BETA-REDUCTASE"/>
    <property type="match status" value="1"/>
</dbReference>
<feature type="domain" description="PRISE-like Rossmann-fold" evidence="3">
    <location>
        <begin position="9"/>
        <end position="334"/>
    </location>
</feature>
<accession>A0AAI9XPJ1</accession>
<evidence type="ECO:0000313" key="4">
    <source>
        <dbReference type="EMBL" id="KAK1458594.1"/>
    </source>
</evidence>
<keyword evidence="5" id="KW-1185">Reference proteome</keyword>
<comment type="caution">
    <text evidence="4">The sequence shown here is derived from an EMBL/GenBank/DDBJ whole genome shotgun (WGS) entry which is preliminary data.</text>
</comment>
<dbReference type="EMBL" id="MPDP01000277">
    <property type="protein sequence ID" value="KAK1458594.1"/>
    <property type="molecule type" value="Genomic_DNA"/>
</dbReference>
<dbReference type="Gene3D" id="3.40.50.720">
    <property type="entry name" value="NAD(P)-binding Rossmann-like Domain"/>
    <property type="match status" value="1"/>
</dbReference>
<dbReference type="InterPro" id="IPR036291">
    <property type="entry name" value="NAD(P)-bd_dom_sf"/>
</dbReference>
<reference evidence="4" key="1">
    <citation type="submission" date="2016-11" db="EMBL/GenBank/DDBJ databases">
        <title>The genome sequence of Colletotrichum cuscutae.</title>
        <authorList>
            <person name="Baroncelli R."/>
        </authorList>
    </citation>
    <scope>NUCLEOTIDE SEQUENCE</scope>
    <source>
        <strain evidence="4">IMI 304802</strain>
    </source>
</reference>
<dbReference type="Pfam" id="PF06985">
    <property type="entry name" value="HET"/>
    <property type="match status" value="1"/>
</dbReference>
<gene>
    <name evidence="4" type="ORF">CCUS01_09258</name>
</gene>
<keyword evidence="1" id="KW-0472">Membrane</keyword>
<evidence type="ECO:0000313" key="5">
    <source>
        <dbReference type="Proteomes" id="UP001239213"/>
    </source>
</evidence>
<evidence type="ECO:0000259" key="2">
    <source>
        <dbReference type="Pfam" id="PF06985"/>
    </source>
</evidence>
<protein>
    <submittedName>
        <fullName evidence="4">SirQ</fullName>
    </submittedName>
</protein>
<dbReference type="Pfam" id="PF22917">
    <property type="entry name" value="PRISE"/>
    <property type="match status" value="1"/>
</dbReference>
<evidence type="ECO:0000259" key="3">
    <source>
        <dbReference type="Pfam" id="PF22917"/>
    </source>
</evidence>
<dbReference type="AlphaFoldDB" id="A0AAI9XPJ1"/>
<keyword evidence="1" id="KW-1133">Transmembrane helix</keyword>
<name>A0AAI9XPJ1_9PEZI</name>
<sequence length="735" mass="82842">MEPTSKYVALVFGASGISGWAVTNNLFIYPTASTFCRIIGLTNRPMDLSGSQLPKNDPRLEIYSGINLREDIETVKEQMKIKIPNMQDITHVYYCAYSVDVMEIRNINVTMTRNAVKAVDEICSSLKFLSLQTGTNSYGVAVFQHQDKIEINPPLKESQPRIPSPYGDEIFYYGQVDAIEELQKGKSWRWCEVRPDAIVGFVPGTTSIMTFLEPIALFLALWRYVHGPGAEIKFIGTATNYTHTNTDSSQDIIAKSHIYLSTVKPEGLNGEAFNTADNATPVSWVERWPVMVDYFGLQGTPPVEGAQTTFPVEKWWEEHQDDYKRMCAEYGLKHRDIPAASWIFTMGTTAGDSVVTTVQWNSEISSEALGVAEDTLAESGLPGKPLISQLLIFSFRPSSEHVDAQKPSTMSLCQNCRQLDLADLVDEEYEVQDIILHSSIADIERNVSACDLCQLFHTSITEKLRVEGVSVDQEAWYDTDSPVILRGTQYKDEKYESRGLFWVKVRCDRLSPRAYCYFSFYPKDETTRLEDSILGRPIKPPAKQLSLVKDWVRECEDHHQNCHSAPATLPTRVVDVGVEGDSKEDWELESVKMGTIYASSCLTIAASASADSTGGCFLPRSTSNHVQVKCTRKTNDESVSIPVFLRPRPRDFSHLPQSILHSRAWVTQERLLSARMVHYDSDQLLWECRESRLAEDGVQTDAFAVQKLVWDERLHLSSPFAQGRLSTSEFVWDCT</sequence>
<dbReference type="CDD" id="cd08948">
    <property type="entry name" value="5beta-POR_like_SDR_a"/>
    <property type="match status" value="1"/>
</dbReference>